<proteinExistence type="inferred from homology"/>
<evidence type="ECO:0000313" key="6">
    <source>
        <dbReference type="EMBL" id="CEN28411.1"/>
    </source>
</evidence>
<dbReference type="GO" id="GO:0016301">
    <property type="term" value="F:kinase activity"/>
    <property type="evidence" value="ECO:0007669"/>
    <property type="project" value="UniProtKB-KW"/>
</dbReference>
<dbReference type="EMBL" id="LN774769">
    <property type="protein sequence ID" value="CEN28411.1"/>
    <property type="molecule type" value="Genomic_DNA"/>
</dbReference>
<organism evidence="6 7">
    <name type="scientific">Pseudolactococcus piscium MKFS47</name>
    <dbReference type="NCBI Taxonomy" id="297352"/>
    <lineage>
        <taxon>Bacteria</taxon>
        <taxon>Bacillati</taxon>
        <taxon>Bacillota</taxon>
        <taxon>Bacilli</taxon>
        <taxon>Lactobacillales</taxon>
        <taxon>Streptococcaceae</taxon>
        <taxon>Pseudolactococcus</taxon>
    </lineage>
</organism>
<feature type="domain" description="Carbohydrate kinase FGGY N-terminal" evidence="4">
    <location>
        <begin position="15"/>
        <end position="258"/>
    </location>
</feature>
<dbReference type="Proteomes" id="UP000033166">
    <property type="component" value="Chromosome I"/>
</dbReference>
<dbReference type="Gene3D" id="3.30.420.40">
    <property type="match status" value="2"/>
</dbReference>
<evidence type="ECO:0000256" key="1">
    <source>
        <dbReference type="ARBA" id="ARBA00009156"/>
    </source>
</evidence>
<gene>
    <name evidence="6" type="primary">araB</name>
    <name evidence="6" type="ORF">LACPI_1211</name>
</gene>
<dbReference type="InterPro" id="IPR018485">
    <property type="entry name" value="FGGY_C"/>
</dbReference>
<dbReference type="Pfam" id="PF00370">
    <property type="entry name" value="FGGY_N"/>
    <property type="match status" value="1"/>
</dbReference>
<dbReference type="GO" id="GO:0005975">
    <property type="term" value="P:carbohydrate metabolic process"/>
    <property type="evidence" value="ECO:0007669"/>
    <property type="project" value="InterPro"/>
</dbReference>
<comment type="similarity">
    <text evidence="1">Belongs to the FGGY kinase family.</text>
</comment>
<evidence type="ECO:0000313" key="7">
    <source>
        <dbReference type="Proteomes" id="UP000033166"/>
    </source>
</evidence>
<dbReference type="InterPro" id="IPR043129">
    <property type="entry name" value="ATPase_NBD"/>
</dbReference>
<feature type="domain" description="Carbohydrate kinase FGGY C-terminal" evidence="5">
    <location>
        <begin position="275"/>
        <end position="470"/>
    </location>
</feature>
<dbReference type="AlphaFoldDB" id="A0A0D6DY29"/>
<evidence type="ECO:0000256" key="2">
    <source>
        <dbReference type="ARBA" id="ARBA00022679"/>
    </source>
</evidence>
<dbReference type="STRING" id="1364.LP2241_30211"/>
<dbReference type="RefSeq" id="WP_047915552.1">
    <property type="nucleotide sequence ID" value="NZ_LN774769.1"/>
</dbReference>
<evidence type="ECO:0000259" key="4">
    <source>
        <dbReference type="Pfam" id="PF00370"/>
    </source>
</evidence>
<protein>
    <submittedName>
        <fullName evidence="6">L-Ribulokinase</fullName>
    </submittedName>
</protein>
<name>A0A0D6DY29_9LACT</name>
<accession>A0A0D6DY29</accession>
<dbReference type="SUPFAM" id="SSF53067">
    <property type="entry name" value="Actin-like ATPase domain"/>
    <property type="match status" value="2"/>
</dbReference>
<dbReference type="PANTHER" id="PTHR43095">
    <property type="entry name" value="SUGAR KINASE"/>
    <property type="match status" value="1"/>
</dbReference>
<dbReference type="InterPro" id="IPR018484">
    <property type="entry name" value="FGGY_N"/>
</dbReference>
<evidence type="ECO:0000256" key="3">
    <source>
        <dbReference type="ARBA" id="ARBA00022777"/>
    </source>
</evidence>
<sequence>MGKTIEKIVSGQTSLGIELGSTRIKSVLIDDQFKVLATGSFEWENQLVDGFWTYSLDHIWQGIQKSYHALTRDVQEKYGTSLAHIGSIGISAMMHGYLAFDQKDNLLVPFRTWRNANTTQAAAALSELFQFNIPERWSISHLYQAMLDREAHVTDVRYLTTLAGYVHWQLTGERVLGIGDASGMFPIDVTTKQYEQEKVAKFEGLMSTNSLSYGVLEILPKVLVAGEAAGNLTAHGAKLLDSTGRLQAGIPFCPPEGDAGTGMVATNSIAKRRGNVSAGTSAFAMLVLEKDLQHYYPEIDLVTTPTGSLVAMVHTNNCSSEINAWLHLFEQVTEVTGVSITRDQLFEKLFKEALTGDSDCGGLLSYGYHSGENITRIPEGRPLFVRKPTDDFTLSNFMRMQLFSAFAALKIGMAILRQEQVEIDRIVGHGGIFKTAVVGQQLLAAAMQAPVTIMENAGEGGAWGIAVLASFLRETKEKDLALFLDDLVFSDVVGTTIAPDSSDVIGFNQYVKNYQKGLAIEAAAIEQLS</sequence>
<reference evidence="7" key="1">
    <citation type="submission" date="2015-01" db="EMBL/GenBank/DDBJ databases">
        <authorList>
            <person name="Andreevskaya M."/>
        </authorList>
    </citation>
    <scope>NUCLEOTIDE SEQUENCE [LARGE SCALE GENOMIC DNA]</scope>
    <source>
        <strain evidence="7">MKFS47</strain>
    </source>
</reference>
<dbReference type="InterPro" id="IPR050406">
    <property type="entry name" value="FGGY_Carb_Kinase"/>
</dbReference>
<dbReference type="HOGENOM" id="CLU_509692_0_0_9"/>
<dbReference type="PANTHER" id="PTHR43095:SF5">
    <property type="entry name" value="XYLULOSE KINASE"/>
    <property type="match status" value="1"/>
</dbReference>
<dbReference type="CDD" id="cd07809">
    <property type="entry name" value="ASKHA_NBD_FGGY_BaXK-like"/>
    <property type="match status" value="1"/>
</dbReference>
<dbReference type="Pfam" id="PF02782">
    <property type="entry name" value="FGGY_C"/>
    <property type="match status" value="1"/>
</dbReference>
<keyword evidence="3 6" id="KW-0418">Kinase</keyword>
<dbReference type="KEGG" id="lpk:LACPI_1211"/>
<keyword evidence="2" id="KW-0808">Transferase</keyword>
<evidence type="ECO:0000259" key="5">
    <source>
        <dbReference type="Pfam" id="PF02782"/>
    </source>
</evidence>